<name>A0A2T7BHC2_9BACT</name>
<dbReference type="Gene3D" id="1.20.120.450">
    <property type="entry name" value="dinb family like domain"/>
    <property type="match status" value="1"/>
</dbReference>
<dbReference type="OrthoDB" id="9798830at2"/>
<dbReference type="Pfam" id="PF12867">
    <property type="entry name" value="DinB_2"/>
    <property type="match status" value="1"/>
</dbReference>
<dbReference type="EMBL" id="QCYK01000002">
    <property type="protein sequence ID" value="PUZ25672.1"/>
    <property type="molecule type" value="Genomic_DNA"/>
</dbReference>
<dbReference type="Proteomes" id="UP000244450">
    <property type="component" value="Unassembled WGS sequence"/>
</dbReference>
<protein>
    <submittedName>
        <fullName evidence="2">ABC transporter</fullName>
    </submittedName>
</protein>
<accession>A0A2T7BHC2</accession>
<feature type="domain" description="DinB-like" evidence="1">
    <location>
        <begin position="27"/>
        <end position="154"/>
    </location>
</feature>
<dbReference type="SUPFAM" id="SSF109854">
    <property type="entry name" value="DinB/YfiT-like putative metalloenzymes"/>
    <property type="match status" value="1"/>
</dbReference>
<dbReference type="RefSeq" id="WP_108687511.1">
    <property type="nucleotide sequence ID" value="NZ_QCYK01000002.1"/>
</dbReference>
<dbReference type="InterPro" id="IPR024775">
    <property type="entry name" value="DinB-like"/>
</dbReference>
<proteinExistence type="predicted"/>
<evidence type="ECO:0000313" key="2">
    <source>
        <dbReference type="EMBL" id="PUZ25672.1"/>
    </source>
</evidence>
<evidence type="ECO:0000313" key="3">
    <source>
        <dbReference type="Proteomes" id="UP000244450"/>
    </source>
</evidence>
<gene>
    <name evidence="2" type="ORF">DCC81_15490</name>
</gene>
<dbReference type="AlphaFoldDB" id="A0A2T7BHC2"/>
<organism evidence="2 3">
    <name type="scientific">Chitinophaga parva</name>
    <dbReference type="NCBI Taxonomy" id="2169414"/>
    <lineage>
        <taxon>Bacteria</taxon>
        <taxon>Pseudomonadati</taxon>
        <taxon>Bacteroidota</taxon>
        <taxon>Chitinophagia</taxon>
        <taxon>Chitinophagales</taxon>
        <taxon>Chitinophagaceae</taxon>
        <taxon>Chitinophaga</taxon>
    </lineage>
</organism>
<evidence type="ECO:0000259" key="1">
    <source>
        <dbReference type="Pfam" id="PF12867"/>
    </source>
</evidence>
<keyword evidence="3" id="KW-1185">Reference proteome</keyword>
<sequence>MSSTTTNQDHHRTTVKTLVDMLDGRHAHATLDDAVKDLPAHLRGEVPNDLPYSLWQLLEHIRITQWDILEFSKNPQHVSPAWPEGYWPRDPQPPDAHAWNNTLKAIKSDLAAFIALLEAKGADLYTPFPHGDGQNLLREAILIIDHTSYHVGEMIVLRRLLGAWKS</sequence>
<dbReference type="InterPro" id="IPR034660">
    <property type="entry name" value="DinB/YfiT-like"/>
</dbReference>
<comment type="caution">
    <text evidence="2">The sequence shown here is derived from an EMBL/GenBank/DDBJ whole genome shotgun (WGS) entry which is preliminary data.</text>
</comment>
<reference evidence="2 3" key="1">
    <citation type="submission" date="2018-04" db="EMBL/GenBank/DDBJ databases">
        <title>Chitinophaga fuyangensis sp. nov., isolated from soil in a chemical factory.</title>
        <authorList>
            <person name="Chen K."/>
        </authorList>
    </citation>
    <scope>NUCLEOTIDE SEQUENCE [LARGE SCALE GENOMIC DNA]</scope>
    <source>
        <strain evidence="2 3">LY-1</strain>
    </source>
</reference>